<evidence type="ECO:0000259" key="1">
    <source>
        <dbReference type="Pfam" id="PF03872"/>
    </source>
</evidence>
<comment type="caution">
    <text evidence="2">The sequence shown here is derived from an EMBL/GenBank/DDBJ whole genome shotgun (WGS) entry which is preliminary data.</text>
</comment>
<dbReference type="Gene3D" id="1.10.10.880">
    <property type="entry name" value="Anti sigma-E protein RseA, N-terminal domain"/>
    <property type="match status" value="1"/>
</dbReference>
<dbReference type="Pfam" id="PF03872">
    <property type="entry name" value="RseA_N"/>
    <property type="match status" value="1"/>
</dbReference>
<dbReference type="SUPFAM" id="SSF89069">
    <property type="entry name" value="N-terminal, cytoplasmic domain of anti-sigmaE factor RseA"/>
    <property type="match status" value="1"/>
</dbReference>
<gene>
    <name evidence="2" type="ORF">EDC23_1375</name>
</gene>
<dbReference type="RefSeq" id="WP_134082336.1">
    <property type="nucleotide sequence ID" value="NZ_SOQX01000002.1"/>
</dbReference>
<evidence type="ECO:0000313" key="3">
    <source>
        <dbReference type="Proteomes" id="UP000294914"/>
    </source>
</evidence>
<dbReference type="InterPro" id="IPR036147">
    <property type="entry name" value="Anti-sigma_E_RseA_N_sf"/>
</dbReference>
<dbReference type="PANTHER" id="PTHR38104:SF1">
    <property type="entry name" value="ANTI-SIGMA-E FACTOR RSEA"/>
    <property type="match status" value="1"/>
</dbReference>
<dbReference type="OrthoDB" id="5298512at2"/>
<dbReference type="EMBL" id="SOQX01000002">
    <property type="protein sequence ID" value="TDY02991.1"/>
    <property type="molecule type" value="Genomic_DNA"/>
</dbReference>
<keyword evidence="3" id="KW-1185">Reference proteome</keyword>
<protein>
    <submittedName>
        <fullName evidence="2">RseA-like anti sigma(E) protein</fullName>
    </submittedName>
</protein>
<evidence type="ECO:0000313" key="2">
    <source>
        <dbReference type="EMBL" id="TDY02991.1"/>
    </source>
</evidence>
<accession>A0A4R8IPW4</accession>
<sequence length="190" mass="20903">MSNNSDEKLSAFMDDELHPDVLESLKQDTETRGRWARYHLIRDVLSGHNETVCSPSFVDRVSKALDDEPTILRPIRQKVTHTVRQAAGLAIAATVATIAVLTVQQSDVTGTSGSQTSIASANNAVEEYRNVSGNSSAHSPIDSEVQSKLSNYLINHNEYSASSRMQGMLPYMRIVSVTPSERVVTRVDEK</sequence>
<dbReference type="InterPro" id="IPR052383">
    <property type="entry name" value="Anti-sigma-E_RseA-like"/>
</dbReference>
<proteinExistence type="predicted"/>
<dbReference type="AlphaFoldDB" id="A0A4R8IPW4"/>
<reference evidence="2 3" key="1">
    <citation type="submission" date="2019-03" db="EMBL/GenBank/DDBJ databases">
        <title>Genomic Encyclopedia of Type Strains, Phase IV (KMG-IV): sequencing the most valuable type-strain genomes for metagenomic binning, comparative biology and taxonomic classification.</title>
        <authorList>
            <person name="Goeker M."/>
        </authorList>
    </citation>
    <scope>NUCLEOTIDE SEQUENCE [LARGE SCALE GENOMIC DNA]</scope>
    <source>
        <strain evidence="2 3">DSM 16326</strain>
    </source>
</reference>
<name>A0A4R8IPW4_9GAMM</name>
<dbReference type="InterPro" id="IPR005572">
    <property type="entry name" value="Anti-sigma_E_RseA_N"/>
</dbReference>
<organism evidence="2 3">
    <name type="scientific">Thiohalophilus thiocyanatoxydans</name>
    <dbReference type="NCBI Taxonomy" id="381308"/>
    <lineage>
        <taxon>Bacteria</taxon>
        <taxon>Pseudomonadati</taxon>
        <taxon>Pseudomonadota</taxon>
        <taxon>Gammaproteobacteria</taxon>
        <taxon>Thiohalomonadales</taxon>
        <taxon>Thiohalophilaceae</taxon>
        <taxon>Thiohalophilus</taxon>
    </lineage>
</organism>
<dbReference type="CDD" id="cd16328">
    <property type="entry name" value="RseA_N"/>
    <property type="match status" value="1"/>
</dbReference>
<feature type="domain" description="Anti sigma-E protein RseA N-terminal" evidence="1">
    <location>
        <begin position="6"/>
        <end position="76"/>
    </location>
</feature>
<dbReference type="GO" id="GO:0016989">
    <property type="term" value="F:sigma factor antagonist activity"/>
    <property type="evidence" value="ECO:0007669"/>
    <property type="project" value="InterPro"/>
</dbReference>
<dbReference type="PANTHER" id="PTHR38104">
    <property type="match status" value="1"/>
</dbReference>
<dbReference type="Proteomes" id="UP000294914">
    <property type="component" value="Unassembled WGS sequence"/>
</dbReference>